<evidence type="ECO:0000313" key="2">
    <source>
        <dbReference type="EMBL" id="RKT37934.1"/>
    </source>
</evidence>
<feature type="region of interest" description="Disordered" evidence="1">
    <location>
        <begin position="1"/>
        <end position="32"/>
    </location>
</feature>
<feature type="compositionally biased region" description="Basic and acidic residues" evidence="1">
    <location>
        <begin position="264"/>
        <end position="274"/>
    </location>
</feature>
<sequence>MAQAQSTGNRCGHDPTTPRWFAAPPDHKSRPPIIRKLVERIRDFYDDPQKIPSLANALFGRKQSADPDGDHKPRQMRSERREACCALLGAIAHYCDLPSLCLSVPQQDGTLLPIRMDTLAERAGLNLRRAERAMRDIVCGGLLTIHPRCELQEDGSYIGRAAIRVVPNALFGLFGLEARLEHDRRRISQKRGQNRGEAPNRTAAARLKIGARALLDRVVGRGPACEPAAAQIPDFSSESPFIISSGTFPHSKHIDAMRAMLDTDSSRPVERTDTSNRLSQPDIEDDSVSFPIRCDTS</sequence>
<dbReference type="AlphaFoldDB" id="A0A495UKX4"/>
<comment type="caution">
    <text evidence="2">The sequence shown here is derived from an EMBL/GenBank/DDBJ whole genome shotgun (WGS) entry which is preliminary data.</text>
</comment>
<accession>A0A495UKX4</accession>
<protein>
    <submittedName>
        <fullName evidence="2">Uncharacterized protein</fullName>
    </submittedName>
</protein>
<feature type="compositionally biased region" description="Basic and acidic residues" evidence="1">
    <location>
        <begin position="63"/>
        <end position="76"/>
    </location>
</feature>
<feature type="region of interest" description="Disordered" evidence="1">
    <location>
        <begin position="261"/>
        <end position="289"/>
    </location>
</feature>
<gene>
    <name evidence="2" type="ORF">BDD21_5445</name>
</gene>
<reference evidence="2 3" key="1">
    <citation type="submission" date="2018-10" db="EMBL/GenBank/DDBJ databases">
        <title>Genomic Encyclopedia of Archaeal and Bacterial Type Strains, Phase II (KMG-II): from individual species to whole genera.</title>
        <authorList>
            <person name="Goeker M."/>
        </authorList>
    </citation>
    <scope>NUCLEOTIDE SEQUENCE [LARGE SCALE GENOMIC DNA]</scope>
    <source>
        <strain evidence="2 3">DSM 235</strain>
    </source>
</reference>
<name>A0A495UKX4_9GAMM</name>
<evidence type="ECO:0000313" key="3">
    <source>
        <dbReference type="Proteomes" id="UP000274556"/>
    </source>
</evidence>
<evidence type="ECO:0000256" key="1">
    <source>
        <dbReference type="SAM" id="MobiDB-lite"/>
    </source>
</evidence>
<organism evidence="2 3">
    <name type="scientific">Thiocapsa rosea</name>
    <dbReference type="NCBI Taxonomy" id="69360"/>
    <lineage>
        <taxon>Bacteria</taxon>
        <taxon>Pseudomonadati</taxon>
        <taxon>Pseudomonadota</taxon>
        <taxon>Gammaproteobacteria</taxon>
        <taxon>Chromatiales</taxon>
        <taxon>Chromatiaceae</taxon>
        <taxon>Thiocapsa</taxon>
    </lineage>
</organism>
<dbReference type="EMBL" id="RBXL01000002">
    <property type="protein sequence ID" value="RKT37934.1"/>
    <property type="molecule type" value="Genomic_DNA"/>
</dbReference>
<feature type="region of interest" description="Disordered" evidence="1">
    <location>
        <begin position="57"/>
        <end position="76"/>
    </location>
</feature>
<dbReference type="Proteomes" id="UP000274556">
    <property type="component" value="Unassembled WGS sequence"/>
</dbReference>
<proteinExistence type="predicted"/>
<keyword evidence="3" id="KW-1185">Reference proteome</keyword>